<feature type="domain" description="Enhancer of polycomb-like N-terminal" evidence="8">
    <location>
        <begin position="521"/>
        <end position="613"/>
    </location>
</feature>
<dbReference type="InterPro" id="IPR024943">
    <property type="entry name" value="Enhancer_polycomb"/>
</dbReference>
<evidence type="ECO:0000313" key="9">
    <source>
        <dbReference type="EMBL" id="GKU91583.1"/>
    </source>
</evidence>
<gene>
    <name evidence="9" type="ORF">SLEP1_g5439</name>
</gene>
<feature type="region of interest" description="Disordered" evidence="7">
    <location>
        <begin position="333"/>
        <end position="378"/>
    </location>
</feature>
<comment type="similarity">
    <text evidence="2 6">Belongs to the enhancer of polycomb family.</text>
</comment>
<dbReference type="AlphaFoldDB" id="A0AAV5HRY8"/>
<evidence type="ECO:0000256" key="6">
    <source>
        <dbReference type="RuleBase" id="RU361124"/>
    </source>
</evidence>
<reference evidence="9 10" key="1">
    <citation type="journal article" date="2021" name="Commun. Biol.">
        <title>The genome of Shorea leprosula (Dipterocarpaceae) highlights the ecological relevance of drought in aseasonal tropical rainforests.</title>
        <authorList>
            <person name="Ng K.K.S."/>
            <person name="Kobayashi M.J."/>
            <person name="Fawcett J.A."/>
            <person name="Hatakeyama M."/>
            <person name="Paape T."/>
            <person name="Ng C.H."/>
            <person name="Ang C.C."/>
            <person name="Tnah L.H."/>
            <person name="Lee C.T."/>
            <person name="Nishiyama T."/>
            <person name="Sese J."/>
            <person name="O'Brien M.J."/>
            <person name="Copetti D."/>
            <person name="Mohd Noor M.I."/>
            <person name="Ong R.C."/>
            <person name="Putra M."/>
            <person name="Sireger I.Z."/>
            <person name="Indrioko S."/>
            <person name="Kosugi Y."/>
            <person name="Izuno A."/>
            <person name="Isagi Y."/>
            <person name="Lee S.L."/>
            <person name="Shimizu K.K."/>
        </authorList>
    </citation>
    <scope>NUCLEOTIDE SEQUENCE [LARGE SCALE GENOMIC DNA]</scope>
    <source>
        <strain evidence="9">214</strain>
    </source>
</reference>
<accession>A0AAV5HRY8</accession>
<dbReference type="Proteomes" id="UP001054252">
    <property type="component" value="Unassembled WGS sequence"/>
</dbReference>
<dbReference type="PANTHER" id="PTHR14898">
    <property type="entry name" value="ENHANCER OF POLYCOMB"/>
    <property type="match status" value="1"/>
</dbReference>
<feature type="compositionally biased region" description="Polar residues" evidence="7">
    <location>
        <begin position="333"/>
        <end position="344"/>
    </location>
</feature>
<comment type="caution">
    <text evidence="9">The sequence shown here is derived from an EMBL/GenBank/DDBJ whole genome shotgun (WGS) entry which is preliminary data.</text>
</comment>
<feature type="compositionally biased region" description="Low complexity" evidence="7">
    <location>
        <begin position="367"/>
        <end position="378"/>
    </location>
</feature>
<keyword evidence="10" id="KW-1185">Reference proteome</keyword>
<dbReference type="EMBL" id="BPVZ01000005">
    <property type="protein sequence ID" value="GKU91583.1"/>
    <property type="molecule type" value="Genomic_DNA"/>
</dbReference>
<evidence type="ECO:0000256" key="3">
    <source>
        <dbReference type="ARBA" id="ARBA00023015"/>
    </source>
</evidence>
<evidence type="ECO:0000256" key="4">
    <source>
        <dbReference type="ARBA" id="ARBA00023163"/>
    </source>
</evidence>
<evidence type="ECO:0000256" key="5">
    <source>
        <dbReference type="ARBA" id="ARBA00023242"/>
    </source>
</evidence>
<name>A0AAV5HRY8_9ROSI</name>
<dbReference type="GO" id="GO:0006357">
    <property type="term" value="P:regulation of transcription by RNA polymerase II"/>
    <property type="evidence" value="ECO:0007669"/>
    <property type="project" value="InterPro"/>
</dbReference>
<sequence length="783" mass="87661">MPSGEMRRTTRVFGMVKGADGARVLRSGRRLSTESGGAKVRRPNDGDECYQLANNSNRNDGIGAAARDCKANGAEDEDPIIGSLKMEVEPREAGERVDRMYGLVYTRKRKRTGVDNFLSISQDKKYGLQFSRRQRGKTKKYGSGKLLGFDGAVVPDPLHFEVPPVFCFLVNNGGSFGWSWWFSCLLSLVLGYMNRAKVRLHELAAFLMSQPLSGVYCSNGVKIVLGPSNGIGICKIFRAGRFSPLFSIDFYAVPHCFMHIHYSMLLTLKCLRYDPLDDLIDEDSDDEIMTFTETQQNMPSFGNSKVVALDSDNPRNKAVLPLSVRTSKLVSRSNPYKTGLSSRGIQKRRSSLRRRDKNPSLGGVQKTSGGSLSDLTSSRRNGIPFSSVVSKSRLRSSVSSSPGANLRELNSTMADLAKDVDLSCCPASILVIETDRCYREEGAVIKLELTASKEWLLVVKKDGMVKYTHKAQNVMRPCASNRFTHAIIWTGDDNWKLEFSCRLDWLVFKELYKECSDRNVPTSSVKVIPVPGVQEVVGIEDIDSVPFWRPYSYISVKADEVSRAMAKRTANYDMDSEDEGWLKTFNNEFFTGSGRLERLSEDSFELMIDAFEKADYCCPDDYSNEKAAVNLCLDLGSREVVEAVYSYWLNKRVQRQSALLRVFQEHQDKKVPVVIKPVLRKRRSLKRQASHGRGKQPSLLQAMAVEQGAAAEQKALRRVEATRVSAHRSVRSASEKRQRAQLLMENADMATYKAMVAFRIAEAARVAEPLESVVDAILSPIDE</sequence>
<evidence type="ECO:0000256" key="1">
    <source>
        <dbReference type="ARBA" id="ARBA00004123"/>
    </source>
</evidence>
<comment type="subcellular location">
    <subcellularLocation>
        <location evidence="1 6">Nucleus</location>
    </subcellularLocation>
</comment>
<dbReference type="GO" id="GO:0005634">
    <property type="term" value="C:nucleus"/>
    <property type="evidence" value="ECO:0007669"/>
    <property type="project" value="UniProtKB-SubCell"/>
</dbReference>
<keyword evidence="5 6" id="KW-0539">Nucleus</keyword>
<dbReference type="InterPro" id="IPR019542">
    <property type="entry name" value="Enhancer_polycomb-like_N"/>
</dbReference>
<evidence type="ECO:0000259" key="8">
    <source>
        <dbReference type="Pfam" id="PF10513"/>
    </source>
</evidence>
<keyword evidence="4 6" id="KW-0804">Transcription</keyword>
<proteinExistence type="inferred from homology"/>
<dbReference type="GO" id="GO:0035267">
    <property type="term" value="C:NuA4 histone acetyltransferase complex"/>
    <property type="evidence" value="ECO:0007669"/>
    <property type="project" value="InterPro"/>
</dbReference>
<evidence type="ECO:0000313" key="10">
    <source>
        <dbReference type="Proteomes" id="UP001054252"/>
    </source>
</evidence>
<dbReference type="Pfam" id="PF10513">
    <property type="entry name" value="EPL1"/>
    <property type="match status" value="1"/>
</dbReference>
<evidence type="ECO:0000256" key="7">
    <source>
        <dbReference type="SAM" id="MobiDB-lite"/>
    </source>
</evidence>
<organism evidence="9 10">
    <name type="scientific">Rubroshorea leprosula</name>
    <dbReference type="NCBI Taxonomy" id="152421"/>
    <lineage>
        <taxon>Eukaryota</taxon>
        <taxon>Viridiplantae</taxon>
        <taxon>Streptophyta</taxon>
        <taxon>Embryophyta</taxon>
        <taxon>Tracheophyta</taxon>
        <taxon>Spermatophyta</taxon>
        <taxon>Magnoliopsida</taxon>
        <taxon>eudicotyledons</taxon>
        <taxon>Gunneridae</taxon>
        <taxon>Pentapetalae</taxon>
        <taxon>rosids</taxon>
        <taxon>malvids</taxon>
        <taxon>Malvales</taxon>
        <taxon>Dipterocarpaceae</taxon>
        <taxon>Rubroshorea</taxon>
    </lineage>
</organism>
<keyword evidence="3 6" id="KW-0805">Transcription regulation</keyword>
<evidence type="ECO:0000256" key="2">
    <source>
        <dbReference type="ARBA" id="ARBA00008035"/>
    </source>
</evidence>
<feature type="compositionally biased region" description="Basic residues" evidence="7">
    <location>
        <begin position="345"/>
        <end position="356"/>
    </location>
</feature>
<protein>
    <recommendedName>
        <fullName evidence="6">Enhancer of polycomb-like protein</fullName>
    </recommendedName>
</protein>